<evidence type="ECO:0000313" key="2">
    <source>
        <dbReference type="Proteomes" id="UP001220225"/>
    </source>
</evidence>
<dbReference type="EMBL" id="JAQRFN010000010">
    <property type="protein sequence ID" value="MDC9597096.1"/>
    <property type="molecule type" value="Genomic_DNA"/>
</dbReference>
<keyword evidence="2" id="KW-1185">Reference proteome</keyword>
<dbReference type="RefSeq" id="WP_273575684.1">
    <property type="nucleotide sequence ID" value="NZ_JAQRFN010000010.1"/>
</dbReference>
<protein>
    <recommendedName>
        <fullName evidence="3">JmjC domain-containing protein</fullName>
    </recommendedName>
</protein>
<accession>A0ABT5LTP3</accession>
<organism evidence="1 2">
    <name type="scientific">Xenorhabdus anantnagensis</name>
    <dbReference type="NCBI Taxonomy" id="3025875"/>
    <lineage>
        <taxon>Bacteria</taxon>
        <taxon>Pseudomonadati</taxon>
        <taxon>Pseudomonadota</taxon>
        <taxon>Gammaproteobacteria</taxon>
        <taxon>Enterobacterales</taxon>
        <taxon>Morganellaceae</taxon>
        <taxon>Xenorhabdus</taxon>
    </lineage>
</organism>
<evidence type="ECO:0000313" key="1">
    <source>
        <dbReference type="EMBL" id="MDC9597096.1"/>
    </source>
</evidence>
<comment type="caution">
    <text evidence="1">The sequence shown here is derived from an EMBL/GenBank/DDBJ whole genome shotgun (WGS) entry which is preliminary data.</text>
</comment>
<name>A0ABT5LTP3_9GAMM</name>
<gene>
    <name evidence="1" type="ORF">PSI14_09550</name>
</gene>
<dbReference type="SUPFAM" id="SSF51197">
    <property type="entry name" value="Clavaminate synthase-like"/>
    <property type="match status" value="1"/>
</dbReference>
<proteinExistence type="predicted"/>
<dbReference type="Proteomes" id="UP001220225">
    <property type="component" value="Unassembled WGS sequence"/>
</dbReference>
<reference evidence="1 2" key="1">
    <citation type="submission" date="2023-02" db="EMBL/GenBank/DDBJ databases">
        <title>Entomopathogenic bacteria.</title>
        <authorList>
            <person name="Machado R.A."/>
        </authorList>
    </citation>
    <scope>NUCLEOTIDE SEQUENCE [LARGE SCALE GENOMIC DNA]</scope>
    <source>
        <strain evidence="1 2">XENO-2</strain>
    </source>
</reference>
<sequence length="385" mass="43466">MWKEIYTESKGLIGPYLVRDLKTFPLSFEHISSALNGVKWDQSPSKMNYFRGYVGGKEDYSLAERFLEYDLAPESIEKSIFNAFAGETPQLGENAGLIVNGSLQWSEILQETAGIHAEEIALLYPNQQITFDVILFIGAYGSTPFGVHIDDSSHRTILFNLGPGEKGIALWQNEDILKQFGKVRNILNPASIHADPEKYFFKPGEAFVLPSERYHVGLNSTLSTAVAIVVDIVSAGKAVAREAQNIGSFFDVMSEMKKCDVRHLSFEDLIWLNSLRNASNHYLRYSPAKKFFDMSAITERTTLRPSKSAGVKIAPLNHTTLVYSRGYHHVYEQVLEESIFDHFLQKEIFDVQNFLSLLSGGRETLKQKLLLLKFFIDTGTFEVLQ</sequence>
<evidence type="ECO:0008006" key="3">
    <source>
        <dbReference type="Google" id="ProtNLM"/>
    </source>
</evidence>